<evidence type="ECO:0000256" key="6">
    <source>
        <dbReference type="ARBA" id="ARBA00023242"/>
    </source>
</evidence>
<evidence type="ECO:0000256" key="4">
    <source>
        <dbReference type="ARBA" id="ARBA00023125"/>
    </source>
</evidence>
<dbReference type="Gene3D" id="4.10.240.10">
    <property type="entry name" value="Zn(2)-C6 fungal-type DNA-binding domain"/>
    <property type="match status" value="1"/>
</dbReference>
<organism evidence="8 9">
    <name type="scientific">Gibberella moniliformis (strain M3125 / FGSC 7600)</name>
    <name type="common">Maize ear and stalk rot fungus</name>
    <name type="synonym">Fusarium verticillioides</name>
    <dbReference type="NCBI Taxonomy" id="334819"/>
    <lineage>
        <taxon>Eukaryota</taxon>
        <taxon>Fungi</taxon>
        <taxon>Dikarya</taxon>
        <taxon>Ascomycota</taxon>
        <taxon>Pezizomycotina</taxon>
        <taxon>Sordariomycetes</taxon>
        <taxon>Hypocreomycetidae</taxon>
        <taxon>Hypocreales</taxon>
        <taxon>Nectriaceae</taxon>
        <taxon>Fusarium</taxon>
        <taxon>Fusarium fujikuroi species complex</taxon>
    </lineage>
</organism>
<dbReference type="GeneID" id="30061778"/>
<evidence type="ECO:0000313" key="8">
    <source>
        <dbReference type="EMBL" id="EWG41573.1"/>
    </source>
</evidence>
<dbReference type="Pfam" id="PF04082">
    <property type="entry name" value="Fungal_trans"/>
    <property type="match status" value="1"/>
</dbReference>
<dbReference type="InterPro" id="IPR001138">
    <property type="entry name" value="Zn2Cys6_DnaBD"/>
</dbReference>
<dbReference type="EMBL" id="CM000579">
    <property type="protein sequence ID" value="EWG41573.1"/>
    <property type="molecule type" value="Genomic_DNA"/>
</dbReference>
<keyword evidence="9" id="KW-1185">Reference proteome</keyword>
<dbReference type="GO" id="GO:0005634">
    <property type="term" value="C:nucleus"/>
    <property type="evidence" value="ECO:0007669"/>
    <property type="project" value="TreeGrafter"/>
</dbReference>
<dbReference type="EMBL" id="DS022245">
    <property type="protein sequence ID" value="EWG41573.1"/>
    <property type="molecule type" value="Genomic_DNA"/>
</dbReference>
<evidence type="ECO:0000256" key="2">
    <source>
        <dbReference type="ARBA" id="ARBA00022833"/>
    </source>
</evidence>
<dbReference type="PROSITE" id="PS50048">
    <property type="entry name" value="ZN2_CY6_FUNGAL_2"/>
    <property type="match status" value="1"/>
</dbReference>
<evidence type="ECO:0000256" key="1">
    <source>
        <dbReference type="ARBA" id="ARBA00022723"/>
    </source>
</evidence>
<dbReference type="VEuPathDB" id="FungiDB:FVEG_03659"/>
<dbReference type="GO" id="GO:0000978">
    <property type="term" value="F:RNA polymerase II cis-regulatory region sequence-specific DNA binding"/>
    <property type="evidence" value="ECO:0007669"/>
    <property type="project" value="TreeGrafter"/>
</dbReference>
<dbReference type="PANTHER" id="PTHR31944">
    <property type="entry name" value="HEME-RESPONSIVE ZINC FINGER TRANSCRIPTION FACTOR HAP1"/>
    <property type="match status" value="1"/>
</dbReference>
<dbReference type="SUPFAM" id="SSF57701">
    <property type="entry name" value="Zn2/Cys6 DNA-binding domain"/>
    <property type="match status" value="1"/>
</dbReference>
<reference evidence="8 9" key="1">
    <citation type="journal article" date="2010" name="Nature">
        <title>Comparative genomics reveals mobile pathogenicity chromosomes in Fusarium.</title>
        <authorList>
            <person name="Ma L.J."/>
            <person name="van der Does H.C."/>
            <person name="Borkovich K.A."/>
            <person name="Coleman J.J."/>
            <person name="Daboussi M.J."/>
            <person name="Di Pietro A."/>
            <person name="Dufresne M."/>
            <person name="Freitag M."/>
            <person name="Grabherr M."/>
            <person name="Henrissat B."/>
            <person name="Houterman P.M."/>
            <person name="Kang S."/>
            <person name="Shim W.B."/>
            <person name="Woloshuk C."/>
            <person name="Xie X."/>
            <person name="Xu J.R."/>
            <person name="Antoniw J."/>
            <person name="Baker S.E."/>
            <person name="Bluhm B.H."/>
            <person name="Breakspear A."/>
            <person name="Brown D.W."/>
            <person name="Butchko R.A."/>
            <person name="Chapman S."/>
            <person name="Coulson R."/>
            <person name="Coutinho P.M."/>
            <person name="Danchin E.G."/>
            <person name="Diener A."/>
            <person name="Gale L.R."/>
            <person name="Gardiner D.M."/>
            <person name="Goff S."/>
            <person name="Hammond-Kosack K.E."/>
            <person name="Hilburn K."/>
            <person name="Hua-Van A."/>
            <person name="Jonkers W."/>
            <person name="Kazan K."/>
            <person name="Kodira C.D."/>
            <person name="Koehrsen M."/>
            <person name="Kumar L."/>
            <person name="Lee Y.H."/>
            <person name="Li L."/>
            <person name="Manners J.M."/>
            <person name="Miranda-Saavedra D."/>
            <person name="Mukherjee M."/>
            <person name="Park G."/>
            <person name="Park J."/>
            <person name="Park S.Y."/>
            <person name="Proctor R.H."/>
            <person name="Regev A."/>
            <person name="Ruiz-Roldan M.C."/>
            <person name="Sain D."/>
            <person name="Sakthikumar S."/>
            <person name="Sykes S."/>
            <person name="Schwartz D.C."/>
            <person name="Turgeon B.G."/>
            <person name="Wapinski I."/>
            <person name="Yoder O."/>
            <person name="Young S."/>
            <person name="Zeng Q."/>
            <person name="Zhou S."/>
            <person name="Galagan J."/>
            <person name="Cuomo C.A."/>
            <person name="Kistler H.C."/>
            <person name="Rep M."/>
        </authorList>
    </citation>
    <scope>NUCLEOTIDE SEQUENCE [LARGE SCALE GENOMIC DNA]</scope>
    <source>
        <strain evidence="9">M3125 / FGSC 7600</strain>
    </source>
</reference>
<evidence type="ECO:0000256" key="5">
    <source>
        <dbReference type="ARBA" id="ARBA00023163"/>
    </source>
</evidence>
<dbReference type="GO" id="GO:0008270">
    <property type="term" value="F:zinc ion binding"/>
    <property type="evidence" value="ECO:0007669"/>
    <property type="project" value="InterPro"/>
</dbReference>
<proteinExistence type="predicted"/>
<keyword evidence="6" id="KW-0539">Nucleus</keyword>
<dbReference type="InterPro" id="IPR051430">
    <property type="entry name" value="Fungal_TF_Env_Response"/>
</dbReference>
<evidence type="ECO:0000313" key="9">
    <source>
        <dbReference type="Proteomes" id="UP000009096"/>
    </source>
</evidence>
<keyword evidence="2" id="KW-0862">Zinc</keyword>
<dbReference type="CDD" id="cd00067">
    <property type="entry name" value="GAL4"/>
    <property type="match status" value="1"/>
</dbReference>
<feature type="domain" description="Zn(2)-C6 fungal-type" evidence="7">
    <location>
        <begin position="24"/>
        <end position="56"/>
    </location>
</feature>
<name>W7LQU4_GIBM7</name>
<dbReference type="Proteomes" id="UP000009096">
    <property type="component" value="Chromosome 2"/>
</dbReference>
<sequence>MNRSLTNSQRLVKPGVKRRRPPLACIQCYQRKLKCGREFPACSRCSKTGIADECTYRGNKGRETSVDGLFGDGTPRGANVVSSSTRIERSSTETLDSYTTPVTKEVDMTHLEGQDNSTKFYGCSYPLNLYQQFTDLRPYIVKIKTHYPSINTLRDEIYAPFNDKQQRRQISQDHALENTLRHLTPAKSILDVLVQTYIDRHEITHRILHIPTFITKYNDYWADQSSTTVCFLVQLLLVAATAASCHPEVCVNVFSHNTTHDHVIKWVEAAEAWVSSQSNQPPRSWDILVIHCLLLLAKRANFINEGSFWTSTGTLVRWAMAAGYHREVIPAAKVSPFSREMRRRLWVTIVELDLQASIERGMPPNVRLGDFNIKPPLNVDDENLEESMQDSLVGIPIATLINASFQALLYRSLPVRLKICAFINGCCEEVDFDKVLELEDELRQALQDIPAWDSPQADPRQHRTATYIKHMLGIVLHQYIVLLHFHFLVRTTSPSKSLICRRARLDASTKILDYYQRLIKEEMLPEQACRTGLTLAALSICHEIYLNLESRVYIHEDCDQSTITIFPQISAFLIEYVERVLKILESRISLTLNGLNEFYILSMTVGLLKGRLWPESAAKSDKEAGERVIKLCRLMQTRKAAIRQDQPLLDICDDGQMRGNQLSIDGNYVCSDIMTDLINSMLPQDLEFINENLDLTFFHA</sequence>
<evidence type="ECO:0000256" key="3">
    <source>
        <dbReference type="ARBA" id="ARBA00023015"/>
    </source>
</evidence>
<keyword evidence="5" id="KW-0804">Transcription</keyword>
<dbReference type="Pfam" id="PF00172">
    <property type="entry name" value="Zn_clus"/>
    <property type="match status" value="1"/>
</dbReference>
<keyword evidence="4" id="KW-0238">DNA-binding</keyword>
<keyword evidence="3" id="KW-0805">Transcription regulation</keyword>
<dbReference type="OrthoDB" id="4236860at2759"/>
<dbReference type="SMART" id="SM00066">
    <property type="entry name" value="GAL4"/>
    <property type="match status" value="1"/>
</dbReference>
<keyword evidence="1" id="KW-0479">Metal-binding</keyword>
<accession>W7LQU4</accession>
<dbReference type="PANTHER" id="PTHR31944:SF130">
    <property type="entry name" value="ZN(II)2CYS6 TRANSCRIPTION FACTO (EUROFUNG)"/>
    <property type="match status" value="1"/>
</dbReference>
<dbReference type="InterPro" id="IPR007219">
    <property type="entry name" value="XnlR_reg_dom"/>
</dbReference>
<dbReference type="RefSeq" id="XP_018747764.1">
    <property type="nucleotide sequence ID" value="XM_018891278.1"/>
</dbReference>
<dbReference type="AlphaFoldDB" id="W7LQU4"/>
<dbReference type="GO" id="GO:0001228">
    <property type="term" value="F:DNA-binding transcription activator activity, RNA polymerase II-specific"/>
    <property type="evidence" value="ECO:0007669"/>
    <property type="project" value="TreeGrafter"/>
</dbReference>
<dbReference type="CDD" id="cd12148">
    <property type="entry name" value="fungal_TF_MHR"/>
    <property type="match status" value="1"/>
</dbReference>
<protein>
    <recommendedName>
        <fullName evidence="7">Zn(2)-C6 fungal-type domain-containing protein</fullName>
    </recommendedName>
</protein>
<dbReference type="InterPro" id="IPR036864">
    <property type="entry name" value="Zn2-C6_fun-type_DNA-bd_sf"/>
</dbReference>
<dbReference type="SMART" id="SM00906">
    <property type="entry name" value="Fungal_trans"/>
    <property type="match status" value="1"/>
</dbReference>
<dbReference type="KEGG" id="fvr:FVEG_03659"/>
<dbReference type="eggNOG" id="ENOG502SH73">
    <property type="taxonomic scope" value="Eukaryota"/>
</dbReference>
<dbReference type="GO" id="GO:0006351">
    <property type="term" value="P:DNA-templated transcription"/>
    <property type="evidence" value="ECO:0007669"/>
    <property type="project" value="InterPro"/>
</dbReference>
<evidence type="ECO:0000259" key="7">
    <source>
        <dbReference type="PROSITE" id="PS50048"/>
    </source>
</evidence>
<gene>
    <name evidence="8" type="ORF">FVEG_03659</name>
</gene>